<evidence type="ECO:0000313" key="3">
    <source>
        <dbReference type="Proteomes" id="UP000066284"/>
    </source>
</evidence>
<dbReference type="KEGG" id="nio:NITINOP_0477"/>
<evidence type="ECO:0000256" key="1">
    <source>
        <dbReference type="SAM" id="SignalP"/>
    </source>
</evidence>
<sequence length="218" mass="24218">MTSHRVGKAWLAAALVGASAVTYGVSHAIDVNLSLEEARKTLESGRLPMEKAELPEDIKKVLQQASLSSRVGADPEKDPCGASAILRTKRYRLEAFGRQEAVESKKRKVEVRMPEEFVKKVLDMPNMEVEVQLCGDDEYFAEGALVELHQGAKRIKPVDIGRAERGRKNEEGNGPAFRSRFTALFAYEQFDPNAKSVFVVNLQDGQEVRIPADFSKVK</sequence>
<feature type="signal peptide" evidence="1">
    <location>
        <begin position="1"/>
        <end position="28"/>
    </location>
</feature>
<accession>A0A0S4KQ22</accession>
<dbReference type="Proteomes" id="UP000066284">
    <property type="component" value="Chromosome 1"/>
</dbReference>
<dbReference type="OrthoDB" id="9785463at2"/>
<evidence type="ECO:0000313" key="2">
    <source>
        <dbReference type="EMBL" id="CUQ65453.1"/>
    </source>
</evidence>
<dbReference type="EMBL" id="LN885086">
    <property type="protein sequence ID" value="CUQ65453.1"/>
    <property type="molecule type" value="Genomic_DNA"/>
</dbReference>
<gene>
    <name evidence="2" type="ORF">NITINOP_0477</name>
</gene>
<proteinExistence type="predicted"/>
<dbReference type="AlphaFoldDB" id="A0A0S4KQ22"/>
<dbReference type="STRING" id="1715989.NITINOP_0477"/>
<keyword evidence="3" id="KW-1185">Reference proteome</keyword>
<reference evidence="3" key="1">
    <citation type="submission" date="2015-09" db="EMBL/GenBank/DDBJ databases">
        <authorList>
            <person name="Daims H."/>
        </authorList>
    </citation>
    <scope>NUCLEOTIDE SEQUENCE [LARGE SCALE GENOMIC DNA]</scope>
</reference>
<dbReference type="RefSeq" id="WP_062482742.1">
    <property type="nucleotide sequence ID" value="NZ_LN885086.1"/>
</dbReference>
<feature type="chain" id="PRO_5006623535" evidence="1">
    <location>
        <begin position="29"/>
        <end position="218"/>
    </location>
</feature>
<organism evidence="2 3">
    <name type="scientific">Candidatus Nitrospira inopinata</name>
    <dbReference type="NCBI Taxonomy" id="1715989"/>
    <lineage>
        <taxon>Bacteria</taxon>
        <taxon>Pseudomonadati</taxon>
        <taxon>Nitrospirota</taxon>
        <taxon>Nitrospiria</taxon>
        <taxon>Nitrospirales</taxon>
        <taxon>Nitrospiraceae</taxon>
        <taxon>Nitrospira</taxon>
    </lineage>
</organism>
<name>A0A0S4KQ22_9BACT</name>
<protein>
    <submittedName>
        <fullName evidence="2">Uncharacterized protein</fullName>
    </submittedName>
</protein>
<keyword evidence="1" id="KW-0732">Signal</keyword>